<dbReference type="GO" id="GO:0009007">
    <property type="term" value="F:site-specific DNA-methyltransferase (adenine-specific) activity"/>
    <property type="evidence" value="ECO:0007669"/>
    <property type="project" value="UniProtKB-EC"/>
</dbReference>
<evidence type="ECO:0000256" key="2">
    <source>
        <dbReference type="ARBA" id="ARBA00011900"/>
    </source>
</evidence>
<dbReference type="GO" id="GO:0008170">
    <property type="term" value="F:N-methyltransferase activity"/>
    <property type="evidence" value="ECO:0007669"/>
    <property type="project" value="InterPro"/>
</dbReference>
<dbReference type="EC" id="2.1.1.72" evidence="2"/>
<evidence type="ECO:0000313" key="10">
    <source>
        <dbReference type="Proteomes" id="UP000255139"/>
    </source>
</evidence>
<dbReference type="InterPro" id="IPR003356">
    <property type="entry name" value="DNA_methylase_A-5"/>
</dbReference>
<feature type="domain" description="DNA methylase adenine-specific" evidence="8">
    <location>
        <begin position="1"/>
        <end position="141"/>
    </location>
</feature>
<gene>
    <name evidence="9" type="ORF">NCTC12714_00589</name>
</gene>
<dbReference type="InterPro" id="IPR051537">
    <property type="entry name" value="DNA_Adenine_Mtase"/>
</dbReference>
<dbReference type="PANTHER" id="PTHR42933">
    <property type="entry name" value="SLR6095 PROTEIN"/>
    <property type="match status" value="1"/>
</dbReference>
<dbReference type="Gene3D" id="3.40.50.150">
    <property type="entry name" value="Vaccinia Virus protein VP39"/>
    <property type="match status" value="1"/>
</dbReference>
<dbReference type="GO" id="GO:0003677">
    <property type="term" value="F:DNA binding"/>
    <property type="evidence" value="ECO:0007669"/>
    <property type="project" value="InterPro"/>
</dbReference>
<keyword evidence="5" id="KW-0949">S-adenosyl-L-methionine</keyword>
<comment type="similarity">
    <text evidence="1">Belongs to the N(4)/N(6)-methyltransferase family.</text>
</comment>
<keyword evidence="4 9" id="KW-0808">Transferase</keyword>
<organism evidence="9 10">
    <name type="scientific">Helicobacter muridarum</name>
    <dbReference type="NCBI Taxonomy" id="216"/>
    <lineage>
        <taxon>Bacteria</taxon>
        <taxon>Pseudomonadati</taxon>
        <taxon>Campylobacterota</taxon>
        <taxon>Epsilonproteobacteria</taxon>
        <taxon>Campylobacterales</taxon>
        <taxon>Helicobacteraceae</taxon>
        <taxon>Helicobacter</taxon>
    </lineage>
</organism>
<keyword evidence="6" id="KW-0680">Restriction system</keyword>
<evidence type="ECO:0000256" key="4">
    <source>
        <dbReference type="ARBA" id="ARBA00022679"/>
    </source>
</evidence>
<evidence type="ECO:0000256" key="5">
    <source>
        <dbReference type="ARBA" id="ARBA00022691"/>
    </source>
</evidence>
<dbReference type="Pfam" id="PF02384">
    <property type="entry name" value="N6_Mtase"/>
    <property type="match status" value="1"/>
</dbReference>
<name>A0A377PU30_9HELI</name>
<evidence type="ECO:0000256" key="3">
    <source>
        <dbReference type="ARBA" id="ARBA00022603"/>
    </source>
</evidence>
<proteinExistence type="inferred from homology"/>
<protein>
    <recommendedName>
        <fullName evidence="2">site-specific DNA-methyltransferase (adenine-specific)</fullName>
        <ecNumber evidence="2">2.1.1.72</ecNumber>
    </recommendedName>
</protein>
<dbReference type="Proteomes" id="UP000255139">
    <property type="component" value="Unassembled WGS sequence"/>
</dbReference>
<evidence type="ECO:0000259" key="8">
    <source>
        <dbReference type="Pfam" id="PF02384"/>
    </source>
</evidence>
<dbReference type="GO" id="GO:0032259">
    <property type="term" value="P:methylation"/>
    <property type="evidence" value="ECO:0007669"/>
    <property type="project" value="UniProtKB-KW"/>
</dbReference>
<dbReference type="GO" id="GO:0009307">
    <property type="term" value="P:DNA restriction-modification system"/>
    <property type="evidence" value="ECO:0007669"/>
    <property type="project" value="UniProtKB-KW"/>
</dbReference>
<dbReference type="PANTHER" id="PTHR42933:SF1">
    <property type="entry name" value="SITE-SPECIFIC DNA-METHYLTRANSFERASE (ADENINE-SPECIFIC)"/>
    <property type="match status" value="1"/>
</dbReference>
<comment type="catalytic activity">
    <reaction evidence="7">
        <text>a 2'-deoxyadenosine in DNA + S-adenosyl-L-methionine = an N(6)-methyl-2'-deoxyadenosine in DNA + S-adenosyl-L-homocysteine + H(+)</text>
        <dbReference type="Rhea" id="RHEA:15197"/>
        <dbReference type="Rhea" id="RHEA-COMP:12418"/>
        <dbReference type="Rhea" id="RHEA-COMP:12419"/>
        <dbReference type="ChEBI" id="CHEBI:15378"/>
        <dbReference type="ChEBI" id="CHEBI:57856"/>
        <dbReference type="ChEBI" id="CHEBI:59789"/>
        <dbReference type="ChEBI" id="CHEBI:90615"/>
        <dbReference type="ChEBI" id="CHEBI:90616"/>
        <dbReference type="EC" id="2.1.1.72"/>
    </reaction>
</comment>
<reference evidence="9 10" key="1">
    <citation type="submission" date="2018-06" db="EMBL/GenBank/DDBJ databases">
        <authorList>
            <consortium name="Pathogen Informatics"/>
            <person name="Doyle S."/>
        </authorList>
    </citation>
    <scope>NUCLEOTIDE SEQUENCE [LARGE SCALE GENOMIC DNA]</scope>
    <source>
        <strain evidence="9 10">NCTC12714</strain>
    </source>
</reference>
<sequence>MHILSALSPNGIVAIVEFPGVLYRSSAEEKIRKYLVEENYVDAVIALPENLFFGVSIATCIIVLKKNEPLTQTLFINAGQFFIKVTNKNKLEESHTQEILSIYKKRENLRHICALVDNNTIAKNSYNLSPSSYIEAKDTREKTDIGALNSELKEIVRLQGILRNEIDMIVQTLEKGA</sequence>
<accession>A0A377PU30</accession>
<dbReference type="AlphaFoldDB" id="A0A377PU30"/>
<evidence type="ECO:0000256" key="7">
    <source>
        <dbReference type="ARBA" id="ARBA00047942"/>
    </source>
</evidence>
<keyword evidence="3 9" id="KW-0489">Methyltransferase</keyword>
<keyword evidence="10" id="KW-1185">Reference proteome</keyword>
<evidence type="ECO:0000313" key="9">
    <source>
        <dbReference type="EMBL" id="STQ85801.1"/>
    </source>
</evidence>
<dbReference type="InterPro" id="IPR029063">
    <property type="entry name" value="SAM-dependent_MTases_sf"/>
</dbReference>
<evidence type="ECO:0000256" key="1">
    <source>
        <dbReference type="ARBA" id="ARBA00006594"/>
    </source>
</evidence>
<dbReference type="EMBL" id="UGJE01000002">
    <property type="protein sequence ID" value="STQ85801.1"/>
    <property type="molecule type" value="Genomic_DNA"/>
</dbReference>
<dbReference type="SUPFAM" id="SSF53335">
    <property type="entry name" value="S-adenosyl-L-methionine-dependent methyltransferases"/>
    <property type="match status" value="1"/>
</dbReference>
<evidence type="ECO:0000256" key="6">
    <source>
        <dbReference type="ARBA" id="ARBA00022747"/>
    </source>
</evidence>